<dbReference type="AlphaFoldDB" id="A0A7D9CVU6"/>
<dbReference type="GO" id="GO:0016251">
    <property type="term" value="F:RNA polymerase II general transcription initiation factor activity"/>
    <property type="evidence" value="ECO:0007669"/>
    <property type="project" value="InterPro"/>
</dbReference>
<feature type="compositionally biased region" description="Polar residues" evidence="3">
    <location>
        <begin position="759"/>
        <end position="777"/>
    </location>
</feature>
<dbReference type="Proteomes" id="UP000478008">
    <property type="component" value="Unassembled WGS sequence"/>
</dbReference>
<feature type="region of interest" description="Disordered" evidence="3">
    <location>
        <begin position="216"/>
        <end position="243"/>
    </location>
</feature>
<dbReference type="EMBL" id="CABFWN010000001">
    <property type="protein sequence ID" value="VUG16373.1"/>
    <property type="molecule type" value="Genomic_DNA"/>
</dbReference>
<dbReference type="PANTHER" id="PTHR13900">
    <property type="entry name" value="TRANSCRIPTION INITIATION FACTOR TFIID"/>
    <property type="match status" value="1"/>
</dbReference>
<evidence type="ECO:0000256" key="1">
    <source>
        <dbReference type="ARBA" id="ARBA00004123"/>
    </source>
</evidence>
<organism evidence="5 6">
    <name type="scientific">Dekkera bruxellensis</name>
    <name type="common">Brettanomyces custersii</name>
    <dbReference type="NCBI Taxonomy" id="5007"/>
    <lineage>
        <taxon>Eukaryota</taxon>
        <taxon>Fungi</taxon>
        <taxon>Dikarya</taxon>
        <taxon>Ascomycota</taxon>
        <taxon>Saccharomycotina</taxon>
        <taxon>Pichiomycetes</taxon>
        <taxon>Pichiales</taxon>
        <taxon>Pichiaceae</taxon>
        <taxon>Brettanomyces</taxon>
    </lineage>
</organism>
<dbReference type="PANTHER" id="PTHR13900:SF0">
    <property type="entry name" value="TRANSCRIPTION INITIATION FACTOR TFIID SUBUNIT 1"/>
    <property type="match status" value="1"/>
</dbReference>
<dbReference type="GO" id="GO:0051123">
    <property type="term" value="P:RNA polymerase II preinitiation complex assembly"/>
    <property type="evidence" value="ECO:0007669"/>
    <property type="project" value="TreeGrafter"/>
</dbReference>
<feature type="compositionally biased region" description="Acidic residues" evidence="3">
    <location>
        <begin position="49"/>
        <end position="62"/>
    </location>
</feature>
<dbReference type="GO" id="GO:0017025">
    <property type="term" value="F:TBP-class protein binding"/>
    <property type="evidence" value="ECO:0007669"/>
    <property type="project" value="InterPro"/>
</dbReference>
<feature type="region of interest" description="Disordered" evidence="3">
    <location>
        <begin position="752"/>
        <end position="784"/>
    </location>
</feature>
<feature type="compositionally biased region" description="Basic residues" evidence="3">
    <location>
        <begin position="267"/>
        <end position="277"/>
    </location>
</feature>
<keyword evidence="2" id="KW-0539">Nucleus</keyword>
<feature type="region of interest" description="Disordered" evidence="3">
    <location>
        <begin position="841"/>
        <end position="869"/>
    </location>
</feature>
<keyword evidence="6" id="KW-1185">Reference proteome</keyword>
<feature type="compositionally biased region" description="Basic and acidic residues" evidence="3">
    <location>
        <begin position="63"/>
        <end position="77"/>
    </location>
</feature>
<dbReference type="InterPro" id="IPR022591">
    <property type="entry name" value="TAF1_HAT_dom"/>
</dbReference>
<evidence type="ECO:0000256" key="2">
    <source>
        <dbReference type="ARBA" id="ARBA00023242"/>
    </source>
</evidence>
<feature type="compositionally biased region" description="Basic and acidic residues" evidence="3">
    <location>
        <begin position="899"/>
        <end position="918"/>
    </location>
</feature>
<dbReference type="GO" id="GO:0004402">
    <property type="term" value="F:histone acetyltransferase activity"/>
    <property type="evidence" value="ECO:0007669"/>
    <property type="project" value="InterPro"/>
</dbReference>
<protein>
    <submittedName>
        <fullName evidence="5">DEBR0S1_15126g1_1</fullName>
    </submittedName>
</protein>
<feature type="compositionally biased region" description="Basic and acidic residues" evidence="3">
    <location>
        <begin position="1"/>
        <end position="12"/>
    </location>
</feature>
<gene>
    <name evidence="5" type="primary">TAF1</name>
    <name evidence="5" type="ORF">DEBR0S1_15126G</name>
</gene>
<evidence type="ECO:0000256" key="3">
    <source>
        <dbReference type="SAM" id="MobiDB-lite"/>
    </source>
</evidence>
<dbReference type="Pfam" id="PF12157">
    <property type="entry name" value="DUF3591"/>
    <property type="match status" value="1"/>
</dbReference>
<comment type="subcellular location">
    <subcellularLocation>
        <location evidence="1">Nucleus</location>
    </subcellularLocation>
</comment>
<feature type="compositionally biased region" description="Basic and acidic residues" evidence="3">
    <location>
        <begin position="124"/>
        <end position="134"/>
    </location>
</feature>
<evidence type="ECO:0000313" key="5">
    <source>
        <dbReference type="EMBL" id="VUG16373.1"/>
    </source>
</evidence>
<dbReference type="InterPro" id="IPR040240">
    <property type="entry name" value="TAF1"/>
</dbReference>
<dbReference type="GO" id="GO:0005669">
    <property type="term" value="C:transcription factor TFIID complex"/>
    <property type="evidence" value="ECO:0007669"/>
    <property type="project" value="InterPro"/>
</dbReference>
<reference evidence="5 6" key="1">
    <citation type="submission" date="2019-07" db="EMBL/GenBank/DDBJ databases">
        <authorList>
            <person name="Friedrich A."/>
            <person name="Schacherer J."/>
        </authorList>
    </citation>
    <scope>NUCLEOTIDE SEQUENCE [LARGE SCALE GENOMIC DNA]</scope>
</reference>
<feature type="region of interest" description="Disordered" evidence="3">
    <location>
        <begin position="1010"/>
        <end position="1042"/>
    </location>
</feature>
<name>A0A7D9CVU6_DEKBR</name>
<proteinExistence type="predicted"/>
<evidence type="ECO:0000313" key="6">
    <source>
        <dbReference type="Proteomes" id="UP000478008"/>
    </source>
</evidence>
<sequence>MPDKVRNGNEAKDSEEEDGESMIASEQFGMVDFSKMFDGSTEHAADAMDFSDEDELAEEVEEDKGKGDEEAESRDVGGDESDDESDDLLKELEQEGMQGVDEVEASEIIPGGGLFGNQIAPDSSKPDVRVEQENLPKQGNPVDDADVEKRKIEKLKEKERREKLLRVFYPSFHRGEPIKMTELFPVVPLDFPYQQPPPVGPIPLIPTKIQFDVRPDSRKDFRSSGKKTVQVKSSSQRGVMSLPERRVISLEGKTIEQLRDEVDESGKKRKDQKAKRNRDHEVRSTELSDYNKDLVLSTADWDDDEILEGTIDGAGLCGVRVSGNGARIRLVDTPMDDWDEGQQGQNILEGRLYPEDINLRLDLNDPGLLFEDEEAKLQRRKKRRLAAASTGEKIIHAVIPGNSKVLESRYNVSNDRAYDILKKNYHAKVRSTIGNLTIEHAPPAIRLQSPYYSVKPTPKTLRMFHRPRFVVRSNTTMLFSRPKPRRRKKDRGKSVEDLFSETGSLTLGDTGHFFFLEYSEEQPAVLNKFGMGSKIINYYRKMTDGDTSRPKLPVGETHVLGIEDRSPFWNFGFVEKGSIVPTFYNQMVRAPIFRHDSAITDFLLVRSSGMGSSQRYFLKSIDNLYTVGQTFPAVEVPGPHSRKVSAISKNRLKMIVYRILNSDEHQRLLVKDISTHFPEHTDMQNRQRLKEFMEYQRSGEDQGFWKLKSHQQVPGYETTREMISPEDICLLESMKCARQHFGDIEKLRRERLEEVDENGATTNSNANDTNRDSSPAPTSHREELQEMELAPWNTTRNFIQATQGKAMLQIHGKGDPSSNGSAFSFLKISMKGGFLKNVESEVGTPVSQKETKRQGKVHGGANDKGGNAHSYNVAEQQKLYDEEIAKVWYRQQEVLGSENENHGKPRKVSDEEMKDSHYMRTANQRVNKEVDEMPRYLKITRMVRNSYGILERQVDIIKDPKVVELYVKKRQAKLLEDPTELDSNSLVLTNDAEENLKVKKRLEEALAKLQKQQEKKKKKTSGITPANIDSHGRISGRGIGKGKSTSRRCATCGMLGHIRTNKCCPLYYTIHNKSNPNYIPGSEKSAHLLKMTEQSKK</sequence>
<feature type="domain" description="Transcription initiation factor TFIID subunit 1 histone acetyltransferase" evidence="4">
    <location>
        <begin position="410"/>
        <end position="894"/>
    </location>
</feature>
<feature type="compositionally biased region" description="Polar residues" evidence="3">
    <location>
        <begin position="226"/>
        <end position="238"/>
    </location>
</feature>
<feature type="region of interest" description="Disordered" evidence="3">
    <location>
        <begin position="259"/>
        <end position="284"/>
    </location>
</feature>
<feature type="region of interest" description="Disordered" evidence="3">
    <location>
        <begin position="1"/>
        <end position="149"/>
    </location>
</feature>
<accession>A0A7D9CVU6</accession>
<evidence type="ECO:0000259" key="4">
    <source>
        <dbReference type="Pfam" id="PF12157"/>
    </source>
</evidence>
<feature type="region of interest" description="Disordered" evidence="3">
    <location>
        <begin position="896"/>
        <end position="920"/>
    </location>
</feature>